<evidence type="ECO:0000256" key="3">
    <source>
        <dbReference type="ARBA" id="ARBA00022692"/>
    </source>
</evidence>
<keyword evidence="7" id="KW-0675">Receptor</keyword>
<dbReference type="FunFam" id="1.20.1070.10:FF:000015">
    <property type="entry name" value="Olfactory receptor"/>
    <property type="match status" value="1"/>
</dbReference>
<feature type="transmembrane region" description="Helical" evidence="10">
    <location>
        <begin position="26"/>
        <end position="48"/>
    </location>
</feature>
<evidence type="ECO:0000256" key="5">
    <source>
        <dbReference type="ARBA" id="ARBA00023040"/>
    </source>
</evidence>
<accession>A0A834Q4P5</accession>
<evidence type="ECO:0000313" key="13">
    <source>
        <dbReference type="Proteomes" id="UP000662637"/>
    </source>
</evidence>
<dbReference type="InterPro" id="IPR017452">
    <property type="entry name" value="GPCR_Rhodpsn_7TM"/>
</dbReference>
<dbReference type="InterPro" id="IPR000276">
    <property type="entry name" value="GPCR_Rhodpsn"/>
</dbReference>
<feature type="transmembrane region" description="Helical" evidence="10">
    <location>
        <begin position="60"/>
        <end position="83"/>
    </location>
</feature>
<evidence type="ECO:0000256" key="7">
    <source>
        <dbReference type="ARBA" id="ARBA00023170"/>
    </source>
</evidence>
<dbReference type="EMBL" id="WJEC01007231">
    <property type="protein sequence ID" value="KAF7470468.1"/>
    <property type="molecule type" value="Genomic_DNA"/>
</dbReference>
<evidence type="ECO:0000256" key="2">
    <source>
        <dbReference type="ARBA" id="ARBA00022475"/>
    </source>
</evidence>
<feature type="domain" description="G-protein coupled receptors family 1 profile" evidence="11">
    <location>
        <begin position="41"/>
        <end position="279"/>
    </location>
</feature>
<dbReference type="PANTHER" id="PTHR48001">
    <property type="entry name" value="OLFACTORY RECEPTOR"/>
    <property type="match status" value="1"/>
</dbReference>
<dbReference type="GO" id="GO:0005886">
    <property type="term" value="C:plasma membrane"/>
    <property type="evidence" value="ECO:0007669"/>
    <property type="project" value="UniProtKB-SubCell"/>
</dbReference>
<dbReference type="Gene3D" id="1.20.1070.10">
    <property type="entry name" value="Rhodopsin 7-helix transmembrane proteins"/>
    <property type="match status" value="1"/>
</dbReference>
<feature type="transmembrane region" description="Helical" evidence="10">
    <location>
        <begin position="89"/>
        <end position="109"/>
    </location>
</feature>
<dbReference type="Proteomes" id="UP000662637">
    <property type="component" value="Unassembled WGS sequence"/>
</dbReference>
<comment type="caution">
    <text evidence="12">The sequence shown here is derived from an EMBL/GenBank/DDBJ whole genome shotgun (WGS) entry which is preliminary data.</text>
</comment>
<dbReference type="Pfam" id="PF13853">
    <property type="entry name" value="7tm_4"/>
    <property type="match status" value="1"/>
</dbReference>
<feature type="transmembrane region" description="Helical" evidence="10">
    <location>
        <begin position="230"/>
        <end position="249"/>
    </location>
</feature>
<keyword evidence="8" id="KW-0807">Transducer</keyword>
<evidence type="ECO:0000256" key="9">
    <source>
        <dbReference type="ARBA" id="ARBA00053672"/>
    </source>
</evidence>
<dbReference type="PRINTS" id="PR00237">
    <property type="entry name" value="GPCRRHODOPSN"/>
</dbReference>
<evidence type="ECO:0000259" key="11">
    <source>
        <dbReference type="PROSITE" id="PS50262"/>
    </source>
</evidence>
<dbReference type="PROSITE" id="PS50262">
    <property type="entry name" value="G_PROTEIN_RECEP_F1_2"/>
    <property type="match status" value="1"/>
</dbReference>
<sequence>MALVNLTSGLDFLLLGLMDDTVAHPVLFLLFLSIYLLNAMGNLSMVVLVRSDGALCSPMYYFLGHLSFVDACFTTVTVPRLLVSLLHPAQAISFQACFAQMYFFLALGVTESYLLAAMSYHGAVAVCRPLHYTAVMTPWRCASGCVLGGGSPALAAPHHAHLHALLPPLCPLLLSLATSDTSSTEIAIFSEGRAVVLTPLILVSLSYAHILDAVLRVLSAGGSSSAFSTWGAHLVVVSLFFGSVLFVYFRPSSAYSVRYNRLASVVYAVVTPTLNPFINSLRNKEVKGALKRGLKCRGAPQKA</sequence>
<keyword evidence="2" id="KW-1003">Cell membrane</keyword>
<keyword evidence="3 10" id="KW-0812">Transmembrane</keyword>
<dbReference type="PRINTS" id="PR00245">
    <property type="entry name" value="OLFACTORYR"/>
</dbReference>
<evidence type="ECO:0000256" key="8">
    <source>
        <dbReference type="ARBA" id="ARBA00023224"/>
    </source>
</evidence>
<dbReference type="AlphaFoldDB" id="A0A834Q4P5"/>
<comment type="subcellular location">
    <subcellularLocation>
        <location evidence="1">Cell membrane</location>
        <topology evidence="1">Multi-pass membrane protein</topology>
    </subcellularLocation>
</comment>
<organism evidence="12 13">
    <name type="scientific">Marmota monax</name>
    <name type="common">Woodchuck</name>
    <dbReference type="NCBI Taxonomy" id="9995"/>
    <lineage>
        <taxon>Eukaryota</taxon>
        <taxon>Metazoa</taxon>
        <taxon>Chordata</taxon>
        <taxon>Craniata</taxon>
        <taxon>Vertebrata</taxon>
        <taxon>Euteleostomi</taxon>
        <taxon>Mammalia</taxon>
        <taxon>Eutheria</taxon>
        <taxon>Euarchontoglires</taxon>
        <taxon>Glires</taxon>
        <taxon>Rodentia</taxon>
        <taxon>Sciuromorpha</taxon>
        <taxon>Sciuridae</taxon>
        <taxon>Xerinae</taxon>
        <taxon>Marmotini</taxon>
        <taxon>Marmota</taxon>
    </lineage>
</organism>
<name>A0A834Q4P5_MARMO</name>
<proteinExistence type="predicted"/>
<dbReference type="SUPFAM" id="SSF81321">
    <property type="entry name" value="Family A G protein-coupled receptor-like"/>
    <property type="match status" value="1"/>
</dbReference>
<gene>
    <name evidence="12" type="ORF">GHT09_018254</name>
</gene>
<keyword evidence="5" id="KW-0297">G-protein coupled receptor</keyword>
<evidence type="ECO:0000256" key="6">
    <source>
        <dbReference type="ARBA" id="ARBA00023136"/>
    </source>
</evidence>
<keyword evidence="6 10" id="KW-0472">Membrane</keyword>
<reference evidence="12" key="1">
    <citation type="submission" date="2020-08" db="EMBL/GenBank/DDBJ databases">
        <authorList>
            <person name="Shumante A."/>
            <person name="Zimin A.V."/>
            <person name="Puiu D."/>
            <person name="Salzberg S.L."/>
        </authorList>
    </citation>
    <scope>NUCLEOTIDE SEQUENCE</scope>
    <source>
        <strain evidence="12">WC2-LM</strain>
        <tissue evidence="12">Liver</tissue>
    </source>
</reference>
<dbReference type="GO" id="GO:0004930">
    <property type="term" value="F:G protein-coupled receptor activity"/>
    <property type="evidence" value="ECO:0007669"/>
    <property type="project" value="UniProtKB-KW"/>
</dbReference>
<evidence type="ECO:0000313" key="12">
    <source>
        <dbReference type="EMBL" id="KAF7470468.1"/>
    </source>
</evidence>
<evidence type="ECO:0000256" key="4">
    <source>
        <dbReference type="ARBA" id="ARBA00022989"/>
    </source>
</evidence>
<evidence type="ECO:0000256" key="1">
    <source>
        <dbReference type="ARBA" id="ARBA00004651"/>
    </source>
</evidence>
<keyword evidence="4 10" id="KW-1133">Transmembrane helix</keyword>
<dbReference type="InterPro" id="IPR000725">
    <property type="entry name" value="Olfact_rcpt"/>
</dbReference>
<protein>
    <recommendedName>
        <fullName evidence="11">G-protein coupled receptors family 1 profile domain-containing protein</fullName>
    </recommendedName>
</protein>
<feature type="transmembrane region" description="Helical" evidence="10">
    <location>
        <begin position="194"/>
        <end position="210"/>
    </location>
</feature>
<dbReference type="GO" id="GO:0004984">
    <property type="term" value="F:olfactory receptor activity"/>
    <property type="evidence" value="ECO:0007669"/>
    <property type="project" value="InterPro"/>
</dbReference>
<evidence type="ECO:0000256" key="10">
    <source>
        <dbReference type="SAM" id="Phobius"/>
    </source>
</evidence>
<comment type="function">
    <text evidence="9">Possible taste receptor.</text>
</comment>